<protein>
    <submittedName>
        <fullName evidence="10">Cytochrome P450 family 2 subfamily D member 6</fullName>
    </submittedName>
</protein>
<dbReference type="InterPro" id="IPR002401">
    <property type="entry name" value="Cyt_P450_E_grp-I"/>
</dbReference>
<dbReference type="Gene3D" id="1.10.630.10">
    <property type="entry name" value="Cytochrome P450"/>
    <property type="match status" value="1"/>
</dbReference>
<evidence type="ECO:0000256" key="8">
    <source>
        <dbReference type="ARBA" id="ARBA00023136"/>
    </source>
</evidence>
<comment type="cofactor">
    <cofactor evidence="1">
        <name>heme</name>
        <dbReference type="ChEBI" id="CHEBI:30413"/>
    </cofactor>
</comment>
<evidence type="ECO:0000256" key="9">
    <source>
        <dbReference type="SAM" id="Phobius"/>
    </source>
</evidence>
<evidence type="ECO:0000256" key="7">
    <source>
        <dbReference type="ARBA" id="ARBA00023033"/>
    </source>
</evidence>
<dbReference type="PANTHER" id="PTHR24300">
    <property type="entry name" value="CYTOCHROME P450 508A4-RELATED"/>
    <property type="match status" value="1"/>
</dbReference>
<evidence type="ECO:0000256" key="1">
    <source>
        <dbReference type="ARBA" id="ARBA00001971"/>
    </source>
</evidence>
<dbReference type="FunFam" id="1.10.630.10:FF:000004">
    <property type="entry name" value="cytochrome P450 2D15 isoform X1"/>
    <property type="match status" value="1"/>
</dbReference>
<dbReference type="GO" id="GO:0016020">
    <property type="term" value="C:membrane"/>
    <property type="evidence" value="ECO:0007669"/>
    <property type="project" value="UniProtKB-SubCell"/>
</dbReference>
<keyword evidence="9" id="KW-1133">Transmembrane helix</keyword>
<keyword evidence="5" id="KW-0560">Oxidoreductase</keyword>
<evidence type="ECO:0000256" key="3">
    <source>
        <dbReference type="ARBA" id="ARBA00010617"/>
    </source>
</evidence>
<proteinExistence type="inferred from homology"/>
<dbReference type="InterPro" id="IPR008069">
    <property type="entry name" value="Cyt_P450_E_grp-I_CYP2D-like"/>
</dbReference>
<dbReference type="Bgee" id="ENSXETG00000024804">
    <property type="expression patterns" value="Expressed in liver and 14 other cell types or tissues"/>
</dbReference>
<dbReference type="InterPro" id="IPR001128">
    <property type="entry name" value="Cyt_P450"/>
</dbReference>
<dbReference type="GeneTree" id="ENSGT00940000153331"/>
<dbReference type="Pfam" id="PF00067">
    <property type="entry name" value="p450"/>
    <property type="match status" value="1"/>
</dbReference>
<dbReference type="FunCoup" id="A0A6I8STN8">
    <property type="interactions" value="482"/>
</dbReference>
<evidence type="ECO:0000313" key="10">
    <source>
        <dbReference type="Ensembl" id="ENSXETP00000095425"/>
    </source>
</evidence>
<accession>A0A6I8STN8</accession>
<name>A0A6I8STN8_XENTR</name>
<reference evidence="10" key="1">
    <citation type="journal article" date="2010" name="Science">
        <title>The genome of the Western clawed frog Xenopus tropicalis.</title>
        <authorList>
            <person name="Hellsten U."/>
            <person name="Harland R.M."/>
            <person name="Gilchrist M.J."/>
            <person name="Hendrix D."/>
            <person name="Jurka J."/>
            <person name="Kapitonov V."/>
            <person name="Ovcharenko I."/>
            <person name="Putnam N.H."/>
            <person name="Shu S."/>
            <person name="Taher L."/>
            <person name="Blitz I.L."/>
            <person name="Blumberg B."/>
            <person name="Dichmann D.S."/>
            <person name="Dubchak I."/>
            <person name="Amaya E."/>
            <person name="Detter J.C."/>
            <person name="Fletcher R."/>
            <person name="Gerhard D.S."/>
            <person name="Goodstein D."/>
            <person name="Graves T."/>
            <person name="Grigoriev I.V."/>
            <person name="Grimwood J."/>
            <person name="Kawashima T."/>
            <person name="Lindquist E."/>
            <person name="Lucas S.M."/>
            <person name="Mead P.E."/>
            <person name="Mitros T."/>
            <person name="Ogino H."/>
            <person name="Ohta Y."/>
            <person name="Poliakov A.V."/>
            <person name="Pollet N."/>
            <person name="Robert J."/>
            <person name="Salamov A."/>
            <person name="Sater A.K."/>
            <person name="Schmutz J."/>
            <person name="Terry A."/>
            <person name="Vize P.D."/>
            <person name="Warren W.C."/>
            <person name="Wells D."/>
            <person name="Wills A."/>
            <person name="Wilson R.K."/>
            <person name="Zimmerman L.B."/>
            <person name="Zorn A.M."/>
            <person name="Grainger R."/>
            <person name="Grammer T."/>
            <person name="Khokha M.K."/>
            <person name="Richardson P.M."/>
            <person name="Rokhsar D.S."/>
        </authorList>
    </citation>
    <scope>NUCLEOTIDE SEQUENCE [LARGE SCALE GENOMIC DNA]</scope>
    <source>
        <strain evidence="10">Nigerian</strain>
    </source>
</reference>
<dbReference type="GO" id="GO:0016712">
    <property type="term" value="F:oxidoreductase activity, acting on paired donors, with incorporation or reduction of molecular oxygen, reduced flavin or flavoprotein as one donor, and incorporation of one atom of oxygen"/>
    <property type="evidence" value="ECO:0007669"/>
    <property type="project" value="InterPro"/>
</dbReference>
<keyword evidence="6" id="KW-0408">Iron</keyword>
<dbReference type="PRINTS" id="PR00385">
    <property type="entry name" value="P450"/>
</dbReference>
<feature type="transmembrane region" description="Helical" evidence="9">
    <location>
        <begin position="7"/>
        <end position="30"/>
    </location>
</feature>
<evidence type="ECO:0000256" key="2">
    <source>
        <dbReference type="ARBA" id="ARBA00004370"/>
    </source>
</evidence>
<dbReference type="PANTHER" id="PTHR24300:SF380">
    <property type="entry name" value="CYTOCHROME P450 2D6 ISOFORM X2"/>
    <property type="match status" value="1"/>
</dbReference>
<reference evidence="10" key="2">
    <citation type="submission" date="2020-05" db="UniProtKB">
        <authorList>
            <consortium name="Ensembl"/>
        </authorList>
    </citation>
    <scope>IDENTIFICATION</scope>
</reference>
<comment type="subcellular location">
    <subcellularLocation>
        <location evidence="2">Membrane</location>
    </subcellularLocation>
</comment>
<dbReference type="GO" id="GO:0005506">
    <property type="term" value="F:iron ion binding"/>
    <property type="evidence" value="ECO:0007669"/>
    <property type="project" value="InterPro"/>
</dbReference>
<keyword evidence="9" id="KW-0812">Transmembrane</keyword>
<dbReference type="InterPro" id="IPR036396">
    <property type="entry name" value="Cyt_P450_sf"/>
</dbReference>
<gene>
    <name evidence="10" type="primary">cyp2d6</name>
</gene>
<evidence type="ECO:0000256" key="5">
    <source>
        <dbReference type="ARBA" id="ARBA00023002"/>
    </source>
</evidence>
<dbReference type="InParanoid" id="A0A6I8STN8"/>
<dbReference type="Ensembl" id="ENSXETT00000066660">
    <property type="protein sequence ID" value="ENSXETP00000095425"/>
    <property type="gene ID" value="ENSXETG00000024804"/>
</dbReference>
<dbReference type="PRINTS" id="PR00463">
    <property type="entry name" value="EP450I"/>
</dbReference>
<keyword evidence="4" id="KW-0479">Metal-binding</keyword>
<evidence type="ECO:0000256" key="4">
    <source>
        <dbReference type="ARBA" id="ARBA00022723"/>
    </source>
</evidence>
<dbReference type="SUPFAM" id="SSF48264">
    <property type="entry name" value="Cytochrome P450"/>
    <property type="match status" value="1"/>
</dbReference>
<keyword evidence="7" id="KW-0503">Monooxygenase</keyword>
<keyword evidence="8 9" id="KW-0472">Membrane</keyword>
<dbReference type="GO" id="GO:0020037">
    <property type="term" value="F:heme binding"/>
    <property type="evidence" value="ECO:0007669"/>
    <property type="project" value="InterPro"/>
</dbReference>
<dbReference type="AlphaFoldDB" id="A0A6I8STN8"/>
<evidence type="ECO:0000256" key="6">
    <source>
        <dbReference type="ARBA" id="ARBA00023004"/>
    </source>
</evidence>
<organism evidence="10">
    <name type="scientific">Xenopus tropicalis</name>
    <name type="common">Western clawed frog</name>
    <name type="synonym">Silurana tropicalis</name>
    <dbReference type="NCBI Taxonomy" id="8364"/>
    <lineage>
        <taxon>Eukaryota</taxon>
        <taxon>Metazoa</taxon>
        <taxon>Chordata</taxon>
        <taxon>Craniata</taxon>
        <taxon>Vertebrata</taxon>
        <taxon>Euteleostomi</taxon>
        <taxon>Amphibia</taxon>
        <taxon>Batrachia</taxon>
        <taxon>Anura</taxon>
        <taxon>Pipoidea</taxon>
        <taxon>Pipidae</taxon>
        <taxon>Xenopodinae</taxon>
        <taxon>Xenopus</taxon>
        <taxon>Silurana</taxon>
    </lineage>
</organism>
<comment type="similarity">
    <text evidence="3">Belongs to the cytochrome P450 family.</text>
</comment>
<dbReference type="Xenbase" id="XB-GENE-855872">
    <property type="gene designation" value="cyp2d6"/>
</dbReference>
<dbReference type="PRINTS" id="PR01686">
    <property type="entry name" value="EP450ICYP2D"/>
</dbReference>
<sequence>MSLLSQLCPFTFGCNVFTLGIIFTLLFLLLDFMKRRKPCTDFPPSPPSWPFVCNLLQMDFRDLNNGFKQLSKQYGDVMSLQVFWKSMVVLNGFEVIKEALIQKSEDTADRPPFNLYEILGFVGNNKGVLLANYGQSWKDLRRFTLSTLKDFGMGKKSLEERVGEEAGYLCDAFQSEQGGPFDPHVLINTAVSNVICSIIFGERFEYDDHKFLKLLCLIEESIKAESGPVPQIISSLPWSSKVPGLARLFFQPRIHMLQYLQEIINEHKQTWDSGHTRDFIDAFMLEMKKAKGVKDSNFNDQNLLLIIADLFAAGTETTTTTLRWGLLFMLLYPDVQRKVQEEIDQVIGRTRKPTMGDVLQMPYTNAVIHEIQRYADIIPLSVPHMTYRDTHIKGFFIPKGTVIMTNLSSVLKDEKVWEKPFQFYPEHFIDRDGKFVKREAFMAFSAGNNNDTYTKLEKALEHELLTSHLPSSIRHKSGSVWVRDLLCILIYSTGIGPIIQNAQDQGYSG</sequence>
<dbReference type="InterPro" id="IPR050182">
    <property type="entry name" value="Cytochrome_P450_fam2"/>
</dbReference>